<keyword evidence="3" id="KW-1185">Reference proteome</keyword>
<evidence type="ECO:0000259" key="1">
    <source>
        <dbReference type="PROSITE" id="PS51184"/>
    </source>
</evidence>
<protein>
    <recommendedName>
        <fullName evidence="1">JmjC domain-containing protein</fullName>
    </recommendedName>
</protein>
<dbReference type="InterPro" id="IPR003347">
    <property type="entry name" value="JmjC_dom"/>
</dbReference>
<dbReference type="GO" id="GO:0000049">
    <property type="term" value="F:tRNA binding"/>
    <property type="evidence" value="ECO:0007669"/>
    <property type="project" value="TreeGrafter"/>
</dbReference>
<name>A0AAD8ET44_DIPPU</name>
<dbReference type="Gene3D" id="6.10.140.1470">
    <property type="match status" value="1"/>
</dbReference>
<reference evidence="2" key="1">
    <citation type="journal article" date="2023" name="IScience">
        <title>Live-bearing cockroach genome reveals convergent evolutionary mechanisms linked to viviparity in insects and beyond.</title>
        <authorList>
            <person name="Fouks B."/>
            <person name="Harrison M.C."/>
            <person name="Mikhailova A.A."/>
            <person name="Marchal E."/>
            <person name="English S."/>
            <person name="Carruthers M."/>
            <person name="Jennings E.C."/>
            <person name="Chiamaka E.L."/>
            <person name="Frigard R.A."/>
            <person name="Pippel M."/>
            <person name="Attardo G.M."/>
            <person name="Benoit J.B."/>
            <person name="Bornberg-Bauer E."/>
            <person name="Tobe S.S."/>
        </authorList>
    </citation>
    <scope>NUCLEOTIDE SEQUENCE</scope>
    <source>
        <strain evidence="2">Stay&amp;Tobe</strain>
    </source>
</reference>
<dbReference type="EMBL" id="JASPKZ010000023">
    <property type="protein sequence ID" value="KAJ9601316.1"/>
    <property type="molecule type" value="Genomic_DNA"/>
</dbReference>
<reference evidence="2" key="2">
    <citation type="submission" date="2023-05" db="EMBL/GenBank/DDBJ databases">
        <authorList>
            <person name="Fouks B."/>
        </authorList>
    </citation>
    <scope>NUCLEOTIDE SEQUENCE</scope>
    <source>
        <strain evidence="2">Stay&amp;Tobe</strain>
        <tissue evidence="2">Testes</tissue>
    </source>
</reference>
<proteinExistence type="predicted"/>
<gene>
    <name evidence="2" type="ORF">L9F63_000538</name>
</gene>
<dbReference type="Pfam" id="PF13621">
    <property type="entry name" value="Cupin_8"/>
    <property type="match status" value="1"/>
</dbReference>
<dbReference type="GO" id="GO:0031591">
    <property type="term" value="P:wybutosine biosynthetic process"/>
    <property type="evidence" value="ECO:0007669"/>
    <property type="project" value="TreeGrafter"/>
</dbReference>
<dbReference type="SUPFAM" id="SSF51197">
    <property type="entry name" value="Clavaminate synthase-like"/>
    <property type="match status" value="1"/>
</dbReference>
<organism evidence="2 3">
    <name type="scientific">Diploptera punctata</name>
    <name type="common">Pacific beetle cockroach</name>
    <dbReference type="NCBI Taxonomy" id="6984"/>
    <lineage>
        <taxon>Eukaryota</taxon>
        <taxon>Metazoa</taxon>
        <taxon>Ecdysozoa</taxon>
        <taxon>Arthropoda</taxon>
        <taxon>Hexapoda</taxon>
        <taxon>Insecta</taxon>
        <taxon>Pterygota</taxon>
        <taxon>Neoptera</taxon>
        <taxon>Polyneoptera</taxon>
        <taxon>Dictyoptera</taxon>
        <taxon>Blattodea</taxon>
        <taxon>Blaberoidea</taxon>
        <taxon>Blaberidae</taxon>
        <taxon>Diplopterinae</taxon>
        <taxon>Diploptera</taxon>
    </lineage>
</organism>
<accession>A0AAD8ET44</accession>
<dbReference type="PROSITE" id="PS51184">
    <property type="entry name" value="JMJC"/>
    <property type="match status" value="1"/>
</dbReference>
<comment type="caution">
    <text evidence="2">The sequence shown here is derived from an EMBL/GenBank/DDBJ whole genome shotgun (WGS) entry which is preliminary data.</text>
</comment>
<evidence type="ECO:0000313" key="3">
    <source>
        <dbReference type="Proteomes" id="UP001233999"/>
    </source>
</evidence>
<dbReference type="Proteomes" id="UP001233999">
    <property type="component" value="Unassembled WGS sequence"/>
</dbReference>
<dbReference type="PANTHER" id="PTHR12461:SF104">
    <property type="entry name" value="TRNA WYBUTOSINE-SYNTHESIZING PROTEIN 5"/>
    <property type="match status" value="1"/>
</dbReference>
<dbReference type="InterPro" id="IPR041667">
    <property type="entry name" value="Cupin_8"/>
</dbReference>
<sequence>MHFPVTVYENVSREQFIRDIHPKREPALLKRLNVGDCSFKWTCDYICDKAENVDVKVHVCPGPRMDFITKNFAYKTIKFHELLKRVSNKIHESKDYFISPGEFYYLRSLSFDNRGREVADVRKQFPALAEDIIFPNFFDEKDLFSSVLRVGSPGVQLWTHYDVMDNLLIQVVGRKRMVLFSPADALNMYLTGDKSQVLDIDNPDVEKYPKFLMAKRYECVMEPGDVLFIPALWFHNALALDFGIAVNVFWKNLEEKHYDKSDVYGNKDPIPATRALQAVNNGRKQLDNLPREYKDFYIRRMIAMLETELDK</sequence>
<dbReference type="SMART" id="SM00558">
    <property type="entry name" value="JmjC"/>
    <property type="match status" value="1"/>
</dbReference>
<evidence type="ECO:0000313" key="2">
    <source>
        <dbReference type="EMBL" id="KAJ9601316.1"/>
    </source>
</evidence>
<dbReference type="AlphaFoldDB" id="A0AAD8ET44"/>
<dbReference type="Gene3D" id="2.60.120.650">
    <property type="entry name" value="Cupin"/>
    <property type="match status" value="1"/>
</dbReference>
<dbReference type="PANTHER" id="PTHR12461">
    <property type="entry name" value="HYPOXIA-INDUCIBLE FACTOR 1 ALPHA INHIBITOR-RELATED"/>
    <property type="match status" value="1"/>
</dbReference>
<feature type="domain" description="JmjC" evidence="1">
    <location>
        <begin position="114"/>
        <end position="267"/>
    </location>
</feature>